<accession>A0AAD5XC76</accession>
<dbReference type="InterPro" id="IPR003439">
    <property type="entry name" value="ABC_transporter-like_ATP-bd"/>
</dbReference>
<feature type="domain" description="ABC transporter" evidence="3">
    <location>
        <begin position="1"/>
        <end position="197"/>
    </location>
</feature>
<evidence type="ECO:0000256" key="2">
    <source>
        <dbReference type="ARBA" id="ARBA00022840"/>
    </source>
</evidence>
<reference evidence="4" key="1">
    <citation type="submission" date="2020-05" db="EMBL/GenBank/DDBJ databases">
        <title>Phylogenomic resolution of chytrid fungi.</title>
        <authorList>
            <person name="Stajich J.E."/>
            <person name="Amses K."/>
            <person name="Simmons R."/>
            <person name="Seto K."/>
            <person name="Myers J."/>
            <person name="Bonds A."/>
            <person name="Quandt C.A."/>
            <person name="Barry K."/>
            <person name="Liu P."/>
            <person name="Grigoriev I."/>
            <person name="Longcore J.E."/>
            <person name="James T.Y."/>
        </authorList>
    </citation>
    <scope>NUCLEOTIDE SEQUENCE</scope>
    <source>
        <strain evidence="4">JEL0513</strain>
    </source>
</reference>
<dbReference type="Pfam" id="PF00005">
    <property type="entry name" value="ABC_tran"/>
    <property type="match status" value="1"/>
</dbReference>
<dbReference type="PROSITE" id="PS00211">
    <property type="entry name" value="ABC_TRANSPORTER_1"/>
    <property type="match status" value="1"/>
</dbReference>
<dbReference type="GO" id="GO:0005524">
    <property type="term" value="F:ATP binding"/>
    <property type="evidence" value="ECO:0007669"/>
    <property type="project" value="UniProtKB-KW"/>
</dbReference>
<evidence type="ECO:0000313" key="4">
    <source>
        <dbReference type="EMBL" id="KAJ3091185.1"/>
    </source>
</evidence>
<protein>
    <recommendedName>
        <fullName evidence="3">ABC transporter domain-containing protein</fullName>
    </recommendedName>
</protein>
<keyword evidence="2" id="KW-0067">ATP-binding</keyword>
<keyword evidence="1" id="KW-0547">Nucleotide-binding</keyword>
<name>A0AAD5XC76_9FUNG</name>
<evidence type="ECO:0000313" key="5">
    <source>
        <dbReference type="Proteomes" id="UP001211907"/>
    </source>
</evidence>
<comment type="caution">
    <text evidence="4">The sequence shown here is derived from an EMBL/GenBank/DDBJ whole genome shotgun (WGS) entry which is preliminary data.</text>
</comment>
<dbReference type="InterPro" id="IPR017871">
    <property type="entry name" value="ABC_transporter-like_CS"/>
</dbReference>
<keyword evidence="5" id="KW-1185">Reference proteome</keyword>
<gene>
    <name evidence="4" type="ORF">HK100_007251</name>
</gene>
<evidence type="ECO:0000256" key="1">
    <source>
        <dbReference type="ARBA" id="ARBA00022741"/>
    </source>
</evidence>
<dbReference type="AlphaFoldDB" id="A0AAD5XC76"/>
<dbReference type="GO" id="GO:0042626">
    <property type="term" value="F:ATPase-coupled transmembrane transporter activity"/>
    <property type="evidence" value="ECO:0007669"/>
    <property type="project" value="TreeGrafter"/>
</dbReference>
<evidence type="ECO:0000259" key="3">
    <source>
        <dbReference type="PROSITE" id="PS50893"/>
    </source>
</evidence>
<organism evidence="4 5">
    <name type="scientific">Physocladia obscura</name>
    <dbReference type="NCBI Taxonomy" id="109957"/>
    <lineage>
        <taxon>Eukaryota</taxon>
        <taxon>Fungi</taxon>
        <taxon>Fungi incertae sedis</taxon>
        <taxon>Chytridiomycota</taxon>
        <taxon>Chytridiomycota incertae sedis</taxon>
        <taxon>Chytridiomycetes</taxon>
        <taxon>Chytridiales</taxon>
        <taxon>Chytriomycetaceae</taxon>
        <taxon>Physocladia</taxon>
    </lineage>
</organism>
<dbReference type="Proteomes" id="UP001211907">
    <property type="component" value="Unassembled WGS sequence"/>
</dbReference>
<proteinExistence type="predicted"/>
<dbReference type="Gene3D" id="3.40.50.300">
    <property type="entry name" value="P-loop containing nucleotide triphosphate hydrolases"/>
    <property type="match status" value="1"/>
</dbReference>
<dbReference type="EMBL" id="JADGJH010003405">
    <property type="protein sequence ID" value="KAJ3091185.1"/>
    <property type="molecule type" value="Genomic_DNA"/>
</dbReference>
<dbReference type="PROSITE" id="PS50893">
    <property type="entry name" value="ABC_TRANSPORTER_2"/>
    <property type="match status" value="1"/>
</dbReference>
<dbReference type="SUPFAM" id="SSF52540">
    <property type="entry name" value="P-loop containing nucleoside triphosphate hydrolases"/>
    <property type="match status" value="2"/>
</dbReference>
<dbReference type="GO" id="GO:0016020">
    <property type="term" value="C:membrane"/>
    <property type="evidence" value="ECO:0007669"/>
    <property type="project" value="TreeGrafter"/>
</dbReference>
<dbReference type="GO" id="GO:0016887">
    <property type="term" value="F:ATP hydrolysis activity"/>
    <property type="evidence" value="ECO:0007669"/>
    <property type="project" value="InterPro"/>
</dbReference>
<dbReference type="PANTHER" id="PTHR24223">
    <property type="entry name" value="ATP-BINDING CASSETTE SUB-FAMILY C"/>
    <property type="match status" value="1"/>
</dbReference>
<dbReference type="InterPro" id="IPR027417">
    <property type="entry name" value="P-loop_NTPase"/>
</dbReference>
<sequence length="204" mass="23075">MKNKAPNTVVEEASDPFNFITLGWLSRTIFIGAKRPLQFADLPLIPETSTLNYVADIMALFYVKLDDYLKSNKTGKKPSYFGRYFAVSEWLGYGHWRTLSGGQKARVALARAIYSDADIYLLDDPLAALDAHVGKHVFEKCIKEQLNRKTRVLVTHQLYVLPHVDQIVVLEKGVVVEQGSFEDFVINGSENSVLKKMLKNHSLQ</sequence>
<dbReference type="InterPro" id="IPR050173">
    <property type="entry name" value="ABC_transporter_C-like"/>
</dbReference>